<dbReference type="EMBL" id="JAPKFM010000028">
    <property type="protein sequence ID" value="MCX2966511.1"/>
    <property type="molecule type" value="Genomic_DNA"/>
</dbReference>
<keyword evidence="4" id="KW-1185">Reference proteome</keyword>
<proteinExistence type="predicted"/>
<evidence type="ECO:0000256" key="1">
    <source>
        <dbReference type="ARBA" id="ARBA00023125"/>
    </source>
</evidence>
<dbReference type="PANTHER" id="PTHR36924:SF1">
    <property type="entry name" value="ANTITOXIN HIGA-1"/>
    <property type="match status" value="1"/>
</dbReference>
<dbReference type="AlphaFoldDB" id="A0A9X3DA45"/>
<dbReference type="InterPro" id="IPR013430">
    <property type="entry name" value="Toxin_antidote_HigA"/>
</dbReference>
<dbReference type="SUPFAM" id="SSF47413">
    <property type="entry name" value="lambda repressor-like DNA-binding domains"/>
    <property type="match status" value="1"/>
</dbReference>
<dbReference type="GO" id="GO:0003677">
    <property type="term" value="F:DNA binding"/>
    <property type="evidence" value="ECO:0007669"/>
    <property type="project" value="UniProtKB-KW"/>
</dbReference>
<protein>
    <submittedName>
        <fullName evidence="3">HigA family addiction module antitoxin</fullName>
    </submittedName>
</protein>
<comment type="caution">
    <text evidence="3">The sequence shown here is derived from an EMBL/GenBank/DDBJ whole genome shotgun (WGS) entry which is preliminary data.</text>
</comment>
<dbReference type="InterPro" id="IPR010982">
    <property type="entry name" value="Lambda_DNA-bd_dom_sf"/>
</dbReference>
<dbReference type="CDD" id="cd00093">
    <property type="entry name" value="HTH_XRE"/>
    <property type="match status" value="1"/>
</dbReference>
<reference evidence="3" key="1">
    <citation type="submission" date="2022-10" db="EMBL/GenBank/DDBJ databases">
        <title>WGS of marine actinomycetes from Thailand.</title>
        <authorList>
            <person name="Thawai C."/>
        </authorList>
    </citation>
    <scope>NUCLEOTIDE SEQUENCE</scope>
    <source>
        <strain evidence="3">SW21</strain>
    </source>
</reference>
<dbReference type="NCBIfam" id="TIGR02607">
    <property type="entry name" value="antidote_HigA"/>
    <property type="match status" value="1"/>
</dbReference>
<sequence>MTTTDKIAPIHPGKVLMEDFIEGFGITQNRLAVSIGVPPRRINEIVHGKRAITADTALRLGKYFGTSAQFWLNLQSHYDLDLAEDRAAEQIDAIIPLQSA</sequence>
<keyword evidence="1" id="KW-0238">DNA-binding</keyword>
<evidence type="ECO:0000313" key="3">
    <source>
        <dbReference type="EMBL" id="MCX2966511.1"/>
    </source>
</evidence>
<dbReference type="Proteomes" id="UP001143347">
    <property type="component" value="Unassembled WGS sequence"/>
</dbReference>
<dbReference type="Pfam" id="PF01381">
    <property type="entry name" value="HTH_3"/>
    <property type="match status" value="1"/>
</dbReference>
<organism evidence="3 4">
    <name type="scientific">Gordonia aquimaris</name>
    <dbReference type="NCBI Taxonomy" id="2984863"/>
    <lineage>
        <taxon>Bacteria</taxon>
        <taxon>Bacillati</taxon>
        <taxon>Actinomycetota</taxon>
        <taxon>Actinomycetes</taxon>
        <taxon>Mycobacteriales</taxon>
        <taxon>Gordoniaceae</taxon>
        <taxon>Gordonia</taxon>
    </lineage>
</organism>
<name>A0A9X3DA45_9ACTN</name>
<accession>A0A9X3DA45</accession>
<feature type="domain" description="HTH cro/C1-type" evidence="2">
    <location>
        <begin position="25"/>
        <end position="71"/>
    </location>
</feature>
<evidence type="ECO:0000313" key="4">
    <source>
        <dbReference type="Proteomes" id="UP001143347"/>
    </source>
</evidence>
<dbReference type="PROSITE" id="PS50943">
    <property type="entry name" value="HTH_CROC1"/>
    <property type="match status" value="1"/>
</dbReference>
<dbReference type="RefSeq" id="WP_266063372.1">
    <property type="nucleotide sequence ID" value="NZ_JAPKFM010000028.1"/>
</dbReference>
<dbReference type="Gene3D" id="1.10.260.40">
    <property type="entry name" value="lambda repressor-like DNA-binding domains"/>
    <property type="match status" value="1"/>
</dbReference>
<evidence type="ECO:0000259" key="2">
    <source>
        <dbReference type="PROSITE" id="PS50943"/>
    </source>
</evidence>
<gene>
    <name evidence="3" type="ORF">OSB52_20730</name>
</gene>
<dbReference type="PANTHER" id="PTHR36924">
    <property type="entry name" value="ANTITOXIN HIGA-1"/>
    <property type="match status" value="1"/>
</dbReference>
<dbReference type="SMART" id="SM00530">
    <property type="entry name" value="HTH_XRE"/>
    <property type="match status" value="1"/>
</dbReference>
<dbReference type="InterPro" id="IPR001387">
    <property type="entry name" value="Cro/C1-type_HTH"/>
</dbReference>